<evidence type="ECO:0000259" key="4">
    <source>
        <dbReference type="PROSITE" id="PS50011"/>
    </source>
</evidence>
<dbReference type="SUPFAM" id="SSF52058">
    <property type="entry name" value="L domain-like"/>
    <property type="match status" value="1"/>
</dbReference>
<keyword evidence="5" id="KW-0723">Serine/threonine-protein kinase</keyword>
<keyword evidence="3" id="KW-0067">ATP-binding</keyword>
<evidence type="ECO:0000313" key="5">
    <source>
        <dbReference type="EMBL" id="BBP43190.1"/>
    </source>
</evidence>
<proteinExistence type="predicted"/>
<dbReference type="PANTHER" id="PTHR48051">
    <property type="match status" value="1"/>
</dbReference>
<dbReference type="PROSITE" id="PS00107">
    <property type="entry name" value="PROTEIN_KINASE_ATP"/>
    <property type="match status" value="1"/>
</dbReference>
<keyword evidence="2" id="KW-0677">Repeat</keyword>
<feature type="binding site" evidence="3">
    <location>
        <position position="237"/>
    </location>
    <ligand>
        <name>ATP</name>
        <dbReference type="ChEBI" id="CHEBI:30616"/>
    </ligand>
</feature>
<protein>
    <submittedName>
        <fullName evidence="5">Serine/threonine protein kinase</fullName>
    </submittedName>
</protein>
<evidence type="ECO:0000256" key="1">
    <source>
        <dbReference type="ARBA" id="ARBA00022614"/>
    </source>
</evidence>
<evidence type="ECO:0000256" key="3">
    <source>
        <dbReference type="PROSITE-ProRule" id="PRU10141"/>
    </source>
</evidence>
<keyword evidence="5" id="KW-0418">Kinase</keyword>
<dbReference type="GO" id="GO:0005737">
    <property type="term" value="C:cytoplasm"/>
    <property type="evidence" value="ECO:0007669"/>
    <property type="project" value="TreeGrafter"/>
</dbReference>
<dbReference type="KEGG" id="tzo:THMIRHAT_09360"/>
<dbReference type="InterPro" id="IPR032675">
    <property type="entry name" value="LRR_dom_sf"/>
</dbReference>
<keyword evidence="5" id="KW-0808">Transferase</keyword>
<evidence type="ECO:0000313" key="6">
    <source>
        <dbReference type="Proteomes" id="UP000501466"/>
    </source>
</evidence>
<dbReference type="Gene3D" id="3.80.10.10">
    <property type="entry name" value="Ribonuclease Inhibitor"/>
    <property type="match status" value="2"/>
</dbReference>
<keyword evidence="6" id="KW-1185">Reference proteome</keyword>
<dbReference type="GO" id="GO:0005524">
    <property type="term" value="F:ATP binding"/>
    <property type="evidence" value="ECO:0007669"/>
    <property type="project" value="UniProtKB-UniRule"/>
</dbReference>
<dbReference type="InterPro" id="IPR001245">
    <property type="entry name" value="Ser-Thr/Tyr_kinase_cat_dom"/>
</dbReference>
<dbReference type="Pfam" id="PF00560">
    <property type="entry name" value="LRR_1"/>
    <property type="match status" value="1"/>
</dbReference>
<dbReference type="InterPro" id="IPR011009">
    <property type="entry name" value="Kinase-like_dom_sf"/>
</dbReference>
<dbReference type="PANTHER" id="PTHR48051:SF1">
    <property type="entry name" value="RAS SUPPRESSOR PROTEIN 1"/>
    <property type="match status" value="1"/>
</dbReference>
<dbReference type="SMART" id="SM00364">
    <property type="entry name" value="LRR_BAC"/>
    <property type="match status" value="5"/>
</dbReference>
<dbReference type="InterPro" id="IPR050216">
    <property type="entry name" value="LRR_domain-containing"/>
</dbReference>
<organism evidence="5 6">
    <name type="scientific">Thiosulfativibrio zosterae</name>
    <dbReference type="NCBI Taxonomy" id="2675053"/>
    <lineage>
        <taxon>Bacteria</taxon>
        <taxon>Pseudomonadati</taxon>
        <taxon>Pseudomonadota</taxon>
        <taxon>Gammaproteobacteria</taxon>
        <taxon>Thiotrichales</taxon>
        <taxon>Piscirickettsiaceae</taxon>
        <taxon>Thiosulfativibrio</taxon>
    </lineage>
</organism>
<dbReference type="SMART" id="SM00369">
    <property type="entry name" value="LRR_TYP"/>
    <property type="match status" value="5"/>
</dbReference>
<dbReference type="Pfam" id="PF07714">
    <property type="entry name" value="PK_Tyr_Ser-Thr"/>
    <property type="match status" value="1"/>
</dbReference>
<name>A0A6F8PMG4_9GAMM</name>
<dbReference type="Gene3D" id="3.30.200.20">
    <property type="entry name" value="Phosphorylase Kinase, domain 1"/>
    <property type="match status" value="1"/>
</dbReference>
<dbReference type="SMART" id="SM00220">
    <property type="entry name" value="S_TKc"/>
    <property type="match status" value="1"/>
</dbReference>
<dbReference type="AlphaFoldDB" id="A0A6F8PMG4"/>
<evidence type="ECO:0000256" key="2">
    <source>
        <dbReference type="ARBA" id="ARBA00022737"/>
    </source>
</evidence>
<dbReference type="EMBL" id="AP021888">
    <property type="protein sequence ID" value="BBP43190.1"/>
    <property type="molecule type" value="Genomic_DNA"/>
</dbReference>
<accession>A0A6F8PMG4</accession>
<gene>
    <name evidence="5" type="ORF">THMIRHAT_09360</name>
</gene>
<dbReference type="PROSITE" id="PS51450">
    <property type="entry name" value="LRR"/>
    <property type="match status" value="1"/>
</dbReference>
<feature type="domain" description="Protein kinase" evidence="4">
    <location>
        <begin position="204"/>
        <end position="444"/>
    </location>
</feature>
<dbReference type="InterPro" id="IPR003591">
    <property type="entry name" value="Leu-rich_rpt_typical-subtyp"/>
</dbReference>
<dbReference type="PROSITE" id="PS50011">
    <property type="entry name" value="PROTEIN_KINASE_DOM"/>
    <property type="match status" value="1"/>
</dbReference>
<dbReference type="InterPro" id="IPR001611">
    <property type="entry name" value="Leu-rich_rpt"/>
</dbReference>
<dbReference type="Gene3D" id="1.10.510.10">
    <property type="entry name" value="Transferase(Phosphotransferase) domain 1"/>
    <property type="match status" value="1"/>
</dbReference>
<dbReference type="InterPro" id="IPR000719">
    <property type="entry name" value="Prot_kinase_dom"/>
</dbReference>
<keyword evidence="1" id="KW-0433">Leucine-rich repeat</keyword>
<sequence>MQTLEQLKAGELNGIKRLSLSANLTEFPTEIYSLADSLEILDLSNNQLMTLPQDLPKLHRLKVIFLSNNPIEIFPSILALCPNLEMIGFKSCRLKHIAEDALPPKLRWLILTDNQLTLLPNAIGQCPRLEKLALAGNQLAALPETLKHCENLALIRISANQLTHLPDWLLALPKLAWLAFSGNPFCATADLTALEHSKFHSQDFECDELLGQGASGLIYRARWQKNTAHTQEDFAVKIFKGQLTSDGYPQDELQTSLKIPNHPNWIEVLGHFDNHSSENPQTGLLMKLIPSDYKNLGLPPSLETCSRDTFAPELQLNQTTTLKILQAVSSAMAHLHQHEISHGDLYAHNILINDNADLLMGDFGAASQYHELSNPQKQQIQHLELRAFAYLIDDLMTVSLAPNSKVSETMVTKLRQLQNDCAKANLSNPLTFEKVHQTLQQFSI</sequence>
<dbReference type="Proteomes" id="UP000501466">
    <property type="component" value="Chromosome"/>
</dbReference>
<dbReference type="SUPFAM" id="SSF56112">
    <property type="entry name" value="Protein kinase-like (PK-like)"/>
    <property type="match status" value="1"/>
</dbReference>
<dbReference type="Pfam" id="PF13855">
    <property type="entry name" value="LRR_8"/>
    <property type="match status" value="1"/>
</dbReference>
<dbReference type="GO" id="GO:0004674">
    <property type="term" value="F:protein serine/threonine kinase activity"/>
    <property type="evidence" value="ECO:0007669"/>
    <property type="project" value="UniProtKB-KW"/>
</dbReference>
<reference evidence="6" key="1">
    <citation type="submission" date="2019-11" db="EMBL/GenBank/DDBJ databases">
        <title>Isolation and characterization of two novel species in the genus Thiomicrorhabdus.</title>
        <authorList>
            <person name="Mochizuki J."/>
            <person name="Kojima H."/>
            <person name="Fukui M."/>
        </authorList>
    </citation>
    <scope>NUCLEOTIDE SEQUENCE [LARGE SCALE GENOMIC DNA]</scope>
    <source>
        <strain evidence="6">AkT22</strain>
    </source>
</reference>
<keyword evidence="3" id="KW-0547">Nucleotide-binding</keyword>
<dbReference type="InterPro" id="IPR017441">
    <property type="entry name" value="Protein_kinase_ATP_BS"/>
</dbReference>